<comment type="caution">
    <text evidence="2">The sequence shown here is derived from an EMBL/GenBank/DDBJ whole genome shotgun (WGS) entry which is preliminary data.</text>
</comment>
<name>A0ABX4N682_9LEPT</name>
<dbReference type="RefSeq" id="WP_100756251.1">
    <property type="nucleotide sequence ID" value="NZ_NPDP01000039.1"/>
</dbReference>
<evidence type="ECO:0000313" key="3">
    <source>
        <dbReference type="Proteomes" id="UP000231919"/>
    </source>
</evidence>
<keyword evidence="1" id="KW-0812">Transmembrane</keyword>
<gene>
    <name evidence="2" type="ORF">CH378_17825</name>
</gene>
<proteinExistence type="predicted"/>
<evidence type="ECO:0000313" key="2">
    <source>
        <dbReference type="EMBL" id="PJZ28426.1"/>
    </source>
</evidence>
<keyword evidence="3" id="KW-1185">Reference proteome</keyword>
<keyword evidence="1" id="KW-0472">Membrane</keyword>
<protein>
    <submittedName>
        <fullName evidence="2">Uncharacterized protein</fullName>
    </submittedName>
</protein>
<dbReference type="Pfam" id="PF18928">
    <property type="entry name" value="DUF5677"/>
    <property type="match status" value="1"/>
</dbReference>
<sequence>MKDELDSFLGRLINISIRSIKNANVQANDRLSILILLKWSFIIEYAIAILTLLRTEKEQPIFSLLRSMIEAYVDIRNLISIPGYDKSLELENAQMREKQLNYKKRNENHDLIKIFFPSDERAEQEKHEIKKLKEEASLTNIKTYKLLEKFQNAQMEAEYYTIYIRLSHESHANLMNLLTKKLNIREESTKINVFSEIDDLALSPLIDTAAGILASTIERTSKFKTGLLRTSLKRLDKIVKASRAKIEIIT</sequence>
<reference evidence="2 3" key="1">
    <citation type="submission" date="2017-07" db="EMBL/GenBank/DDBJ databases">
        <title>Leptospira spp. isolated from tropical soils.</title>
        <authorList>
            <person name="Thibeaux R."/>
            <person name="Iraola G."/>
            <person name="Ferres I."/>
            <person name="Bierque E."/>
            <person name="Girault D."/>
            <person name="Soupe-Gilbert M.-E."/>
            <person name="Picardeau M."/>
            <person name="Goarant C."/>
        </authorList>
    </citation>
    <scope>NUCLEOTIDE SEQUENCE [LARGE SCALE GENOMIC DNA]</scope>
    <source>
        <strain evidence="2 3">JW2-C-B1</strain>
    </source>
</reference>
<dbReference type="Proteomes" id="UP000231919">
    <property type="component" value="Unassembled WGS sequence"/>
</dbReference>
<dbReference type="EMBL" id="NPDP01000039">
    <property type="protein sequence ID" value="PJZ28426.1"/>
    <property type="molecule type" value="Genomic_DNA"/>
</dbReference>
<evidence type="ECO:0000256" key="1">
    <source>
        <dbReference type="SAM" id="Phobius"/>
    </source>
</evidence>
<feature type="transmembrane region" description="Helical" evidence="1">
    <location>
        <begin position="31"/>
        <end position="53"/>
    </location>
</feature>
<organism evidence="2 3">
    <name type="scientific">Leptospira kmetyi</name>
    <dbReference type="NCBI Taxonomy" id="408139"/>
    <lineage>
        <taxon>Bacteria</taxon>
        <taxon>Pseudomonadati</taxon>
        <taxon>Spirochaetota</taxon>
        <taxon>Spirochaetia</taxon>
        <taxon>Leptospirales</taxon>
        <taxon>Leptospiraceae</taxon>
        <taxon>Leptospira</taxon>
    </lineage>
</organism>
<dbReference type="InterPro" id="IPR043733">
    <property type="entry name" value="DUF5677"/>
</dbReference>
<accession>A0ABX4N682</accession>
<keyword evidence="1" id="KW-1133">Transmembrane helix</keyword>